<dbReference type="GO" id="GO:0004504">
    <property type="term" value="F:peptidylglycine monooxygenase activity"/>
    <property type="evidence" value="ECO:0007669"/>
    <property type="project" value="UniProtKB-EC"/>
</dbReference>
<gene>
    <name evidence="16" type="ORF">AFUS01_LOCUS37394</name>
</gene>
<organism evidence="16 17">
    <name type="scientific">Allacma fusca</name>
    <dbReference type="NCBI Taxonomy" id="39272"/>
    <lineage>
        <taxon>Eukaryota</taxon>
        <taxon>Metazoa</taxon>
        <taxon>Ecdysozoa</taxon>
        <taxon>Arthropoda</taxon>
        <taxon>Hexapoda</taxon>
        <taxon>Collembola</taxon>
        <taxon>Symphypleona</taxon>
        <taxon>Sminthuridae</taxon>
        <taxon>Allacma</taxon>
    </lineage>
</organism>
<reference evidence="16" key="1">
    <citation type="submission" date="2021-06" db="EMBL/GenBank/DDBJ databases">
        <authorList>
            <person name="Hodson N. C."/>
            <person name="Mongue J. A."/>
            <person name="Jaron S. K."/>
        </authorList>
    </citation>
    <scope>NUCLEOTIDE SEQUENCE</scope>
</reference>
<evidence type="ECO:0000256" key="1">
    <source>
        <dbReference type="ARBA" id="ARBA00001973"/>
    </source>
</evidence>
<evidence type="ECO:0000256" key="12">
    <source>
        <dbReference type="ARBA" id="ARBA00023180"/>
    </source>
</evidence>
<evidence type="ECO:0000256" key="2">
    <source>
        <dbReference type="ARBA" id="ARBA00004613"/>
    </source>
</evidence>
<dbReference type="GO" id="GO:0005507">
    <property type="term" value="F:copper ion binding"/>
    <property type="evidence" value="ECO:0007669"/>
    <property type="project" value="InterPro"/>
</dbReference>
<name>A0A8J2LQC8_9HEXA</name>
<evidence type="ECO:0000256" key="13">
    <source>
        <dbReference type="ARBA" id="ARBA00048431"/>
    </source>
</evidence>
<keyword evidence="6" id="KW-0479">Metal-binding</keyword>
<dbReference type="InterPro" id="IPR014783">
    <property type="entry name" value="Cu2_ascorb_mOase_CS-2"/>
</dbReference>
<dbReference type="FunFam" id="2.60.120.310:FF:000005">
    <property type="entry name" value="Peptidylglycine alpha-hydroxylating monooxygenase"/>
    <property type="match status" value="1"/>
</dbReference>
<comment type="cofactor">
    <cofactor evidence="1">
        <name>Cu(2+)</name>
        <dbReference type="ChEBI" id="CHEBI:29036"/>
    </cofactor>
</comment>
<evidence type="ECO:0000256" key="6">
    <source>
        <dbReference type="ARBA" id="ARBA00022723"/>
    </source>
</evidence>
<evidence type="ECO:0000256" key="5">
    <source>
        <dbReference type="ARBA" id="ARBA00022525"/>
    </source>
</evidence>
<evidence type="ECO:0000259" key="15">
    <source>
        <dbReference type="Pfam" id="PF03712"/>
    </source>
</evidence>
<accession>A0A8J2LQC8</accession>
<dbReference type="GO" id="GO:0005576">
    <property type="term" value="C:extracellular region"/>
    <property type="evidence" value="ECO:0007669"/>
    <property type="project" value="UniProtKB-SubCell"/>
</dbReference>
<keyword evidence="8" id="KW-0560">Oxidoreductase</keyword>
<keyword evidence="12" id="KW-0325">Glycoprotein</keyword>
<dbReference type="PROSITE" id="PS00085">
    <property type="entry name" value="CU2_MONOOXYGENASE_2"/>
    <property type="match status" value="1"/>
</dbReference>
<feature type="domain" description="Copper type II ascorbate-dependent monooxygenase N-terminal" evidence="14">
    <location>
        <begin position="48"/>
        <end position="169"/>
    </location>
</feature>
<evidence type="ECO:0000256" key="4">
    <source>
        <dbReference type="ARBA" id="ARBA00012689"/>
    </source>
</evidence>
<dbReference type="Pfam" id="PF03712">
    <property type="entry name" value="Cu2_monoox_C"/>
    <property type="match status" value="1"/>
</dbReference>
<protein>
    <recommendedName>
        <fullName evidence="4">peptidylglycine monooxygenase</fullName>
        <ecNumber evidence="4">1.14.17.3</ecNumber>
    </recommendedName>
</protein>
<dbReference type="InterPro" id="IPR000323">
    <property type="entry name" value="Cu2_ascorb_mOase_N"/>
</dbReference>
<dbReference type="Pfam" id="PF01082">
    <property type="entry name" value="Cu2_monooxygen"/>
    <property type="match status" value="1"/>
</dbReference>
<evidence type="ECO:0000256" key="9">
    <source>
        <dbReference type="ARBA" id="ARBA00023008"/>
    </source>
</evidence>
<keyword evidence="9" id="KW-0186">Copper</keyword>
<dbReference type="Proteomes" id="UP000708208">
    <property type="component" value="Unassembled WGS sequence"/>
</dbReference>
<evidence type="ECO:0000256" key="10">
    <source>
        <dbReference type="ARBA" id="ARBA00023033"/>
    </source>
</evidence>
<keyword evidence="7" id="KW-0732">Signal</keyword>
<comment type="catalytic activity">
    <reaction evidence="13">
        <text>a [peptide]-C-terminal glycine + 2 L-ascorbate + O2 = a [peptide]-C-terminal (2S)-2-hydroxyglycine + 2 monodehydro-L-ascorbate radical + H2O</text>
        <dbReference type="Rhea" id="RHEA:21452"/>
        <dbReference type="Rhea" id="RHEA-COMP:13486"/>
        <dbReference type="Rhea" id="RHEA-COMP:15321"/>
        <dbReference type="ChEBI" id="CHEBI:15377"/>
        <dbReference type="ChEBI" id="CHEBI:15379"/>
        <dbReference type="ChEBI" id="CHEBI:38290"/>
        <dbReference type="ChEBI" id="CHEBI:59513"/>
        <dbReference type="ChEBI" id="CHEBI:137000"/>
        <dbReference type="ChEBI" id="CHEBI:142768"/>
        <dbReference type="EC" id="1.14.17.3"/>
    </reaction>
</comment>
<dbReference type="EMBL" id="CAJVCH010543377">
    <property type="protein sequence ID" value="CAG7827404.1"/>
    <property type="molecule type" value="Genomic_DNA"/>
</dbReference>
<evidence type="ECO:0000256" key="3">
    <source>
        <dbReference type="ARBA" id="ARBA00010676"/>
    </source>
</evidence>
<dbReference type="PANTHER" id="PTHR10680">
    <property type="entry name" value="PEPTIDYL-GLYCINE ALPHA-AMIDATING MONOOXYGENASE"/>
    <property type="match status" value="1"/>
</dbReference>
<evidence type="ECO:0000313" key="16">
    <source>
        <dbReference type="EMBL" id="CAG7827404.1"/>
    </source>
</evidence>
<feature type="domain" description="Copper type II ascorbate-dependent monooxygenase C-terminal" evidence="15">
    <location>
        <begin position="193"/>
        <end position="328"/>
    </location>
</feature>
<evidence type="ECO:0000313" key="17">
    <source>
        <dbReference type="Proteomes" id="UP000708208"/>
    </source>
</evidence>
<sequence length="362" mass="39671">MFPSVARHFFMINCNLCPQYCSPCCENVICAVFCALSGADPPPTDSFPIFMPHVKPEKAETYLCTSVRVSAKQDYYIVGFTPNATMNVAHHMLLYGCSKPGSTEDVWNCGGMSDGGLPRAGICNGGSKIIYAWARNAPQLDLPKGVAFRVGGSTDTQYVVLQVHYADVSSFTNGTTDDSGIEVHYTETPQPKSASVFLLGTGGYIPPNSTEHMETACIIYTNKDLHPFAYRTHTHALGHVVSGYRVRRNYKTGKDQWTLIGKKNPMLPQMFYPVEKALTVSDGDILAARCTMVSNRNRTTAIGATAADEMCNFYMMYWVDADGPSLTLKPPGVSFTSGPPYYYWGKGKPTLNNIPHKDASSL</sequence>
<evidence type="ECO:0000256" key="8">
    <source>
        <dbReference type="ARBA" id="ARBA00023002"/>
    </source>
</evidence>
<keyword evidence="17" id="KW-1185">Reference proteome</keyword>
<dbReference type="InterPro" id="IPR024548">
    <property type="entry name" value="Cu2_monoox_C"/>
</dbReference>
<dbReference type="EC" id="1.14.17.3" evidence="4"/>
<dbReference type="AlphaFoldDB" id="A0A8J2LQC8"/>
<evidence type="ECO:0000256" key="7">
    <source>
        <dbReference type="ARBA" id="ARBA00022729"/>
    </source>
</evidence>
<proteinExistence type="inferred from homology"/>
<dbReference type="PANTHER" id="PTHR10680:SF14">
    <property type="entry name" value="PEPTIDYL-GLYCINE ALPHA-AMIDATING MONOOXYGENASE"/>
    <property type="match status" value="1"/>
</dbReference>
<comment type="caution">
    <text evidence="16">The sequence shown here is derived from an EMBL/GenBank/DDBJ whole genome shotgun (WGS) entry which is preliminary data.</text>
</comment>
<comment type="subcellular location">
    <subcellularLocation>
        <location evidence="2">Secreted</location>
    </subcellularLocation>
</comment>
<keyword evidence="5" id="KW-0964">Secreted</keyword>
<keyword evidence="10" id="KW-0503">Monooxygenase</keyword>
<keyword evidence="11" id="KW-1015">Disulfide bond</keyword>
<evidence type="ECO:0000256" key="11">
    <source>
        <dbReference type="ARBA" id="ARBA00023157"/>
    </source>
</evidence>
<dbReference type="OrthoDB" id="10044505at2759"/>
<comment type="similarity">
    <text evidence="3">Belongs to the copper type II ascorbate-dependent monooxygenase family.</text>
</comment>
<evidence type="ECO:0000259" key="14">
    <source>
        <dbReference type="Pfam" id="PF01082"/>
    </source>
</evidence>